<organism evidence="1 2">
    <name type="scientific">Camellia sinensis</name>
    <name type="common">Tea plant</name>
    <name type="synonym">Thea sinensis</name>
    <dbReference type="NCBI Taxonomy" id="4442"/>
    <lineage>
        <taxon>Eukaryota</taxon>
        <taxon>Viridiplantae</taxon>
        <taxon>Streptophyta</taxon>
        <taxon>Embryophyta</taxon>
        <taxon>Tracheophyta</taxon>
        <taxon>Spermatophyta</taxon>
        <taxon>Magnoliopsida</taxon>
        <taxon>eudicotyledons</taxon>
        <taxon>Gunneridae</taxon>
        <taxon>Pentapetalae</taxon>
        <taxon>asterids</taxon>
        <taxon>Ericales</taxon>
        <taxon>Theaceae</taxon>
        <taxon>Camellia</taxon>
    </lineage>
</organism>
<gene>
    <name evidence="1" type="ORF">HYC85_030173</name>
</gene>
<keyword evidence="2" id="KW-1185">Reference proteome</keyword>
<evidence type="ECO:0000313" key="1">
    <source>
        <dbReference type="EMBL" id="KAF5934002.1"/>
    </source>
</evidence>
<sequence>MARLLMHSGTPFDDTPFEGAGTPFEDPSFEGSISTSMYIFWAAYLHPHTVSSTPVSFINPFVSTSNRFLSSHLFEFEGGLYTVSCSSHLMAHSLSRPLGAPPQSATTVRHDPINCPDIDSGQLLQWSNMTP</sequence>
<evidence type="ECO:0000313" key="2">
    <source>
        <dbReference type="Proteomes" id="UP000593564"/>
    </source>
</evidence>
<dbReference type="Proteomes" id="UP000593564">
    <property type="component" value="Unassembled WGS sequence"/>
</dbReference>
<accession>A0A7J7FZZ9</accession>
<reference evidence="1 2" key="2">
    <citation type="submission" date="2020-07" db="EMBL/GenBank/DDBJ databases">
        <title>Genome assembly of wild tea tree DASZ reveals pedigree and selection history of tea varieties.</title>
        <authorList>
            <person name="Zhang W."/>
        </authorList>
    </citation>
    <scope>NUCLEOTIDE SEQUENCE [LARGE SCALE GENOMIC DNA]</scope>
    <source>
        <strain evidence="2">cv. G240</strain>
        <tissue evidence="1">Leaf</tissue>
    </source>
</reference>
<proteinExistence type="predicted"/>
<dbReference type="AlphaFoldDB" id="A0A7J7FZZ9"/>
<protein>
    <submittedName>
        <fullName evidence="1">Uncharacterized protein</fullName>
    </submittedName>
</protein>
<reference evidence="2" key="1">
    <citation type="journal article" date="2020" name="Nat. Commun.">
        <title>Genome assembly of wild tea tree DASZ reveals pedigree and selection history of tea varieties.</title>
        <authorList>
            <person name="Zhang W."/>
            <person name="Zhang Y."/>
            <person name="Qiu H."/>
            <person name="Guo Y."/>
            <person name="Wan H."/>
            <person name="Zhang X."/>
            <person name="Scossa F."/>
            <person name="Alseekh S."/>
            <person name="Zhang Q."/>
            <person name="Wang P."/>
            <person name="Xu L."/>
            <person name="Schmidt M.H."/>
            <person name="Jia X."/>
            <person name="Li D."/>
            <person name="Zhu A."/>
            <person name="Guo F."/>
            <person name="Chen W."/>
            <person name="Ni D."/>
            <person name="Usadel B."/>
            <person name="Fernie A.R."/>
            <person name="Wen W."/>
        </authorList>
    </citation>
    <scope>NUCLEOTIDE SEQUENCE [LARGE SCALE GENOMIC DNA]</scope>
    <source>
        <strain evidence="2">cv. G240</strain>
    </source>
</reference>
<name>A0A7J7FZZ9_CAMSI</name>
<dbReference type="EMBL" id="JACBKZ010000014">
    <property type="protein sequence ID" value="KAF5934002.1"/>
    <property type="molecule type" value="Genomic_DNA"/>
</dbReference>
<comment type="caution">
    <text evidence="1">The sequence shown here is derived from an EMBL/GenBank/DDBJ whole genome shotgun (WGS) entry which is preliminary data.</text>
</comment>